<gene>
    <name evidence="1" type="ORF">LX59_01024</name>
</gene>
<accession>A0A562IZZ8</accession>
<name>A0A562IZZ8_9GAMM</name>
<dbReference type="OrthoDB" id="9794948at2"/>
<evidence type="ECO:0000313" key="2">
    <source>
        <dbReference type="Proteomes" id="UP000319627"/>
    </source>
</evidence>
<dbReference type="RefSeq" id="WP_144570762.1">
    <property type="nucleotide sequence ID" value="NZ_VLKG01000003.1"/>
</dbReference>
<dbReference type="PIRSF" id="PIRSF010372">
    <property type="entry name" value="PaiB"/>
    <property type="match status" value="1"/>
</dbReference>
<dbReference type="EMBL" id="VLKG01000003">
    <property type="protein sequence ID" value="TWH76105.1"/>
    <property type="molecule type" value="Genomic_DNA"/>
</dbReference>
<protein>
    <submittedName>
        <fullName evidence="1">PaiB family negative transcriptional regulator</fullName>
    </submittedName>
</protein>
<sequence length="211" mass="23249">MYCPPHFQENSLAALVNLIEGFPLATIIHNSANGLTADHIPLVYEAAQNSKGRLLGHIAKNNPLWQIAQDQELLAVFQGPSTYISPNLYATKLESGRVVPTWNYAVVHAHCSLKAIHDPTQVLQIVTRLTDQCEATQSHPWRVADAPPEFTNKLLANTMGIELTIKRLQGKWKVSQNQPPSNQQSVAQGLLEAGSEVPNQMAQLIRAYGTE</sequence>
<dbReference type="SUPFAM" id="SSF50475">
    <property type="entry name" value="FMN-binding split barrel"/>
    <property type="match status" value="1"/>
</dbReference>
<reference evidence="1 2" key="1">
    <citation type="submission" date="2019-07" db="EMBL/GenBank/DDBJ databases">
        <title>Genomic Encyclopedia of Type Strains, Phase I: the one thousand microbial genomes (KMG-I) project.</title>
        <authorList>
            <person name="Kyrpides N."/>
        </authorList>
    </citation>
    <scope>NUCLEOTIDE SEQUENCE [LARGE SCALE GENOMIC DNA]</scope>
    <source>
        <strain evidence="1 2">DSM 375</strain>
    </source>
</reference>
<keyword evidence="2" id="KW-1185">Reference proteome</keyword>
<dbReference type="InterPro" id="IPR007396">
    <property type="entry name" value="TR_PAI2-type"/>
</dbReference>
<dbReference type="Pfam" id="PF04299">
    <property type="entry name" value="FMN_bind_2"/>
    <property type="match status" value="1"/>
</dbReference>
<dbReference type="Proteomes" id="UP000319627">
    <property type="component" value="Unassembled WGS sequence"/>
</dbReference>
<dbReference type="InterPro" id="IPR012349">
    <property type="entry name" value="Split_barrel_FMN-bd"/>
</dbReference>
<dbReference type="PANTHER" id="PTHR35802">
    <property type="entry name" value="PROTEASE SYNTHASE AND SPORULATION PROTEIN PAI 2"/>
    <property type="match status" value="1"/>
</dbReference>
<evidence type="ECO:0000313" key="1">
    <source>
        <dbReference type="EMBL" id="TWH76105.1"/>
    </source>
</evidence>
<proteinExistence type="predicted"/>
<dbReference type="PANTHER" id="PTHR35802:SF1">
    <property type="entry name" value="PROTEASE SYNTHASE AND SPORULATION PROTEIN PAI 2"/>
    <property type="match status" value="1"/>
</dbReference>
<dbReference type="AlphaFoldDB" id="A0A562IZZ8"/>
<organism evidence="1 2">
    <name type="scientific">Azomonas agilis</name>
    <dbReference type="NCBI Taxonomy" id="116849"/>
    <lineage>
        <taxon>Bacteria</taxon>
        <taxon>Pseudomonadati</taxon>
        <taxon>Pseudomonadota</taxon>
        <taxon>Gammaproteobacteria</taxon>
        <taxon>Pseudomonadales</taxon>
        <taxon>Pseudomonadaceae</taxon>
        <taxon>Azomonas</taxon>
    </lineage>
</organism>
<comment type="caution">
    <text evidence="1">The sequence shown here is derived from an EMBL/GenBank/DDBJ whole genome shotgun (WGS) entry which is preliminary data.</text>
</comment>
<dbReference type="Gene3D" id="2.30.110.10">
    <property type="entry name" value="Electron Transport, Fmn-binding Protein, Chain A"/>
    <property type="match status" value="1"/>
</dbReference>